<feature type="transmembrane region" description="Helical" evidence="14">
    <location>
        <begin position="444"/>
        <end position="463"/>
    </location>
</feature>
<keyword evidence="8" id="KW-0915">Sodium</keyword>
<evidence type="ECO:0000256" key="11">
    <source>
        <dbReference type="ARBA" id="ARBA00023201"/>
    </source>
</evidence>
<dbReference type="InterPro" id="IPR001734">
    <property type="entry name" value="Na/solute_symporter"/>
</dbReference>
<feature type="transmembrane region" description="Helical" evidence="14">
    <location>
        <begin position="357"/>
        <end position="377"/>
    </location>
</feature>
<evidence type="ECO:0000256" key="5">
    <source>
        <dbReference type="ARBA" id="ARBA00022692"/>
    </source>
</evidence>
<dbReference type="InterPro" id="IPR038377">
    <property type="entry name" value="Na/Glc_symporter_sf"/>
</dbReference>
<keyword evidence="5 14" id="KW-0812">Transmembrane</keyword>
<keyword evidence="7 14" id="KW-1133">Transmembrane helix</keyword>
<keyword evidence="11" id="KW-0739">Sodium transport</keyword>
<dbReference type="EMBL" id="DVHU01000076">
    <property type="protein sequence ID" value="HIR93408.1"/>
    <property type="molecule type" value="Genomic_DNA"/>
</dbReference>
<dbReference type="GO" id="GO:0006814">
    <property type="term" value="P:sodium ion transport"/>
    <property type="evidence" value="ECO:0007669"/>
    <property type="project" value="UniProtKB-KW"/>
</dbReference>
<feature type="transmembrane region" description="Helical" evidence="14">
    <location>
        <begin position="412"/>
        <end position="432"/>
    </location>
</feature>
<dbReference type="Proteomes" id="UP000886841">
    <property type="component" value="Unassembled WGS sequence"/>
</dbReference>
<protein>
    <submittedName>
        <fullName evidence="15">Sodium:solute symporter family protein</fullName>
    </submittedName>
</protein>
<feature type="transmembrane region" description="Helical" evidence="14">
    <location>
        <begin position="122"/>
        <end position="150"/>
    </location>
</feature>
<dbReference type="GO" id="GO:0005886">
    <property type="term" value="C:plasma membrane"/>
    <property type="evidence" value="ECO:0007669"/>
    <property type="project" value="UniProtKB-SubCell"/>
</dbReference>
<feature type="transmembrane region" description="Helical" evidence="14">
    <location>
        <begin position="45"/>
        <end position="66"/>
    </location>
</feature>
<dbReference type="PROSITE" id="PS50283">
    <property type="entry name" value="NA_SOLUT_SYMP_3"/>
    <property type="match status" value="1"/>
</dbReference>
<evidence type="ECO:0000256" key="9">
    <source>
        <dbReference type="ARBA" id="ARBA00023065"/>
    </source>
</evidence>
<dbReference type="Gene3D" id="1.20.1730.10">
    <property type="entry name" value="Sodium/glucose cotransporter"/>
    <property type="match status" value="1"/>
</dbReference>
<keyword evidence="3" id="KW-0813">Transport</keyword>
<comment type="catalytic activity">
    <reaction evidence="12">
        <text>L-proline(in) + Na(+)(in) = L-proline(out) + Na(+)(out)</text>
        <dbReference type="Rhea" id="RHEA:28967"/>
        <dbReference type="ChEBI" id="CHEBI:29101"/>
        <dbReference type="ChEBI" id="CHEBI:60039"/>
    </reaction>
</comment>
<dbReference type="InterPro" id="IPR050277">
    <property type="entry name" value="Sodium:Solute_Symporter"/>
</dbReference>
<feature type="transmembrane region" description="Helical" evidence="14">
    <location>
        <begin position="6"/>
        <end position="25"/>
    </location>
</feature>
<evidence type="ECO:0000256" key="13">
    <source>
        <dbReference type="RuleBase" id="RU362091"/>
    </source>
</evidence>
<evidence type="ECO:0000256" key="8">
    <source>
        <dbReference type="ARBA" id="ARBA00023053"/>
    </source>
</evidence>
<dbReference type="AlphaFoldDB" id="A0A9D1EJX5"/>
<dbReference type="CDD" id="cd10322">
    <property type="entry name" value="SLC5sbd"/>
    <property type="match status" value="1"/>
</dbReference>
<dbReference type="PANTHER" id="PTHR48086:SF3">
    <property type="entry name" value="SODIUM_PROLINE SYMPORTER"/>
    <property type="match status" value="1"/>
</dbReference>
<feature type="transmembrane region" description="Helical" evidence="14">
    <location>
        <begin position="227"/>
        <end position="245"/>
    </location>
</feature>
<evidence type="ECO:0000256" key="7">
    <source>
        <dbReference type="ARBA" id="ARBA00022989"/>
    </source>
</evidence>
<comment type="subcellular location">
    <subcellularLocation>
        <location evidence="1">Cell membrane</location>
        <topology evidence="1">Multi-pass membrane protein</topology>
    </subcellularLocation>
</comment>
<organism evidence="15 16">
    <name type="scientific">Candidatus Egerieimonas intestinavium</name>
    <dbReference type="NCBI Taxonomy" id="2840777"/>
    <lineage>
        <taxon>Bacteria</taxon>
        <taxon>Bacillati</taxon>
        <taxon>Bacillota</taxon>
        <taxon>Clostridia</taxon>
        <taxon>Lachnospirales</taxon>
        <taxon>Lachnospiraceae</taxon>
        <taxon>Lachnospiraceae incertae sedis</taxon>
        <taxon>Candidatus Egerieimonas</taxon>
    </lineage>
</organism>
<evidence type="ECO:0000313" key="16">
    <source>
        <dbReference type="Proteomes" id="UP000886841"/>
    </source>
</evidence>
<feature type="transmembrane region" description="Helical" evidence="14">
    <location>
        <begin position="266"/>
        <end position="286"/>
    </location>
</feature>
<reference evidence="15" key="1">
    <citation type="submission" date="2020-10" db="EMBL/GenBank/DDBJ databases">
        <authorList>
            <person name="Gilroy R."/>
        </authorList>
    </citation>
    <scope>NUCLEOTIDE SEQUENCE</scope>
    <source>
        <strain evidence="15">ChiSxjej1B13-7041</strain>
    </source>
</reference>
<evidence type="ECO:0000313" key="15">
    <source>
        <dbReference type="EMBL" id="HIR93408.1"/>
    </source>
</evidence>
<keyword evidence="9" id="KW-0406">Ion transport</keyword>
<dbReference type="GO" id="GO:0015293">
    <property type="term" value="F:symporter activity"/>
    <property type="evidence" value="ECO:0007669"/>
    <property type="project" value="UniProtKB-KW"/>
</dbReference>
<comment type="similarity">
    <text evidence="2 13">Belongs to the sodium:solute symporter (SSF) (TC 2.A.21) family.</text>
</comment>
<dbReference type="PANTHER" id="PTHR48086">
    <property type="entry name" value="SODIUM/PROLINE SYMPORTER-RELATED"/>
    <property type="match status" value="1"/>
</dbReference>
<keyword evidence="6" id="KW-0769">Symport</keyword>
<feature type="transmembrane region" description="Helical" evidence="14">
    <location>
        <begin position="72"/>
        <end position="93"/>
    </location>
</feature>
<feature type="transmembrane region" description="Helical" evidence="14">
    <location>
        <begin position="156"/>
        <end position="179"/>
    </location>
</feature>
<dbReference type="Pfam" id="PF00474">
    <property type="entry name" value="SSF"/>
    <property type="match status" value="1"/>
</dbReference>
<feature type="transmembrane region" description="Helical" evidence="14">
    <location>
        <begin position="186"/>
        <end position="207"/>
    </location>
</feature>
<keyword evidence="4" id="KW-1003">Cell membrane</keyword>
<keyword evidence="10 14" id="KW-0472">Membrane</keyword>
<feature type="transmembrane region" description="Helical" evidence="14">
    <location>
        <begin position="383"/>
        <end position="405"/>
    </location>
</feature>
<reference evidence="15" key="2">
    <citation type="journal article" date="2021" name="PeerJ">
        <title>Extensive microbial diversity within the chicken gut microbiome revealed by metagenomics and culture.</title>
        <authorList>
            <person name="Gilroy R."/>
            <person name="Ravi A."/>
            <person name="Getino M."/>
            <person name="Pursley I."/>
            <person name="Horton D.L."/>
            <person name="Alikhan N.F."/>
            <person name="Baker D."/>
            <person name="Gharbi K."/>
            <person name="Hall N."/>
            <person name="Watson M."/>
            <person name="Adriaenssens E.M."/>
            <person name="Foster-Nyarko E."/>
            <person name="Jarju S."/>
            <person name="Secka A."/>
            <person name="Antonio M."/>
            <person name="Oren A."/>
            <person name="Chaudhuri R.R."/>
            <person name="La Ragione R."/>
            <person name="Hildebrand F."/>
            <person name="Pallen M.J."/>
        </authorList>
    </citation>
    <scope>NUCLEOTIDE SEQUENCE</scope>
    <source>
        <strain evidence="15">ChiSxjej1B13-7041</strain>
    </source>
</reference>
<name>A0A9D1EJX5_9FIRM</name>
<evidence type="ECO:0000256" key="4">
    <source>
        <dbReference type="ARBA" id="ARBA00022475"/>
    </source>
</evidence>
<proteinExistence type="inferred from homology"/>
<accession>A0A9D1EJX5</accession>
<evidence type="ECO:0000256" key="14">
    <source>
        <dbReference type="SAM" id="Phobius"/>
    </source>
</evidence>
<evidence type="ECO:0000256" key="1">
    <source>
        <dbReference type="ARBA" id="ARBA00004651"/>
    </source>
</evidence>
<evidence type="ECO:0000256" key="3">
    <source>
        <dbReference type="ARBA" id="ARBA00022448"/>
    </source>
</evidence>
<evidence type="ECO:0000256" key="12">
    <source>
        <dbReference type="ARBA" id="ARBA00033708"/>
    </source>
</evidence>
<gene>
    <name evidence="15" type="ORF">IAB98_08340</name>
</gene>
<sequence>MSGNQIVILVCVIYLLTMVGTGIYARSRNKKTSDYLVAGRKLNSVMTAITLAAVQIGVGIVLSGATNGYNGGVWYGIYYSIGCGGGLILAGLLTTKKLRAQEGYVPLDFFAQRYGESRGIRFWAWLSNVPSLLGIFIAQLLACGSILAGFGIPYKLAVVITAVVILIYCTIGGMWGVVLTDVIQTGIIMIGIPILAIATLIQYVHAGGNIVDIYATPFIPQGRFTEFIYLVLPFFLSISVSYDAYARIQSAKDVKTATRGCIGGGIIVIVIGLLCSTIGVACAKLFPGVTDGIFTIATTEILPPVLAGVVIAAILSAAMSSANCVILSLGASFSRDLYNKFFHPEVENLDELPKSKIISQAAVFGGSIAGIIFAFYMTDILDAMIIFNYPYMGSLLVPLLGGLLWKGATRKGAFAAAVAGGIVGVGAFLIGIPSPISGIINVDLALLLAYLLSAVVLVAVSLADKNGKKIRS</sequence>
<evidence type="ECO:0000256" key="2">
    <source>
        <dbReference type="ARBA" id="ARBA00006434"/>
    </source>
</evidence>
<evidence type="ECO:0000256" key="10">
    <source>
        <dbReference type="ARBA" id="ARBA00023136"/>
    </source>
</evidence>
<comment type="caution">
    <text evidence="15">The sequence shown here is derived from an EMBL/GenBank/DDBJ whole genome shotgun (WGS) entry which is preliminary data.</text>
</comment>
<evidence type="ECO:0000256" key="6">
    <source>
        <dbReference type="ARBA" id="ARBA00022847"/>
    </source>
</evidence>